<dbReference type="EC" id="2.7.4.9" evidence="3"/>
<evidence type="ECO:0000256" key="2">
    <source>
        <dbReference type="ARBA" id="ARBA00009776"/>
    </source>
</evidence>
<keyword evidence="8 11" id="KW-0418">Kinase</keyword>
<reference evidence="11" key="1">
    <citation type="journal article" date="2021" name="Parasitol. Res.">
        <title>Evolutionary relationships of Metchnikovella dogieli Paskerova et al., 2016 (Microsporidia: Metchnikovellidae) revealed by multigene phylogenetic analysis.</title>
        <authorList>
            <person name="Nassonova E.S."/>
            <person name="Bondarenko N.I."/>
            <person name="Paskerova G.G."/>
            <person name="Kovacikova M."/>
            <person name="Frolova E.V."/>
            <person name="Smirnov A.V."/>
        </authorList>
    </citation>
    <scope>NUCLEOTIDE SEQUENCE</scope>
    <source>
        <strain evidence="11">WSBS2016</strain>
    </source>
</reference>
<dbReference type="Gene3D" id="3.40.50.300">
    <property type="entry name" value="P-loop containing nucleotide triphosphate hydrolases"/>
    <property type="match status" value="1"/>
</dbReference>
<keyword evidence="7" id="KW-0547">Nucleotide-binding</keyword>
<evidence type="ECO:0000256" key="7">
    <source>
        <dbReference type="ARBA" id="ARBA00022741"/>
    </source>
</evidence>
<dbReference type="GO" id="GO:0005739">
    <property type="term" value="C:mitochondrion"/>
    <property type="evidence" value="ECO:0007669"/>
    <property type="project" value="TreeGrafter"/>
</dbReference>
<comment type="pathway">
    <text evidence="1">Pyrimidine metabolism; dTTP biosynthesis.</text>
</comment>
<evidence type="ECO:0000256" key="8">
    <source>
        <dbReference type="ARBA" id="ARBA00022777"/>
    </source>
</evidence>
<dbReference type="Pfam" id="PF02223">
    <property type="entry name" value="Thymidylate_kin"/>
    <property type="match status" value="1"/>
</dbReference>
<dbReference type="GO" id="GO:0006227">
    <property type="term" value="P:dUDP biosynthetic process"/>
    <property type="evidence" value="ECO:0007669"/>
    <property type="project" value="TreeGrafter"/>
</dbReference>
<dbReference type="GO" id="GO:0004550">
    <property type="term" value="F:nucleoside diphosphate kinase activity"/>
    <property type="evidence" value="ECO:0007669"/>
    <property type="project" value="TreeGrafter"/>
</dbReference>
<protein>
    <recommendedName>
        <fullName evidence="4">Thymidylate kinase</fullName>
        <ecNumber evidence="3">2.7.4.9</ecNumber>
    </recommendedName>
</protein>
<dbReference type="PANTHER" id="PTHR10344:SF1">
    <property type="entry name" value="THYMIDYLATE KINASE"/>
    <property type="match status" value="1"/>
</dbReference>
<keyword evidence="6" id="KW-0545">Nucleotide biosynthesis</keyword>
<dbReference type="GO" id="GO:0005829">
    <property type="term" value="C:cytosol"/>
    <property type="evidence" value="ECO:0007669"/>
    <property type="project" value="TreeGrafter"/>
</dbReference>
<evidence type="ECO:0000256" key="4">
    <source>
        <dbReference type="ARBA" id="ARBA00017144"/>
    </source>
</evidence>
<dbReference type="EMBL" id="MW052347">
    <property type="protein sequence ID" value="QSE03617.1"/>
    <property type="molecule type" value="Genomic_DNA"/>
</dbReference>
<dbReference type="GO" id="GO:0005524">
    <property type="term" value="F:ATP binding"/>
    <property type="evidence" value="ECO:0007669"/>
    <property type="project" value="UniProtKB-KW"/>
</dbReference>
<dbReference type="SUPFAM" id="SSF52540">
    <property type="entry name" value="P-loop containing nucleoside triphosphate hydrolases"/>
    <property type="match status" value="1"/>
</dbReference>
<evidence type="ECO:0000256" key="5">
    <source>
        <dbReference type="ARBA" id="ARBA00022679"/>
    </source>
</evidence>
<comment type="similarity">
    <text evidence="2">Belongs to the thymidylate kinase family.</text>
</comment>
<evidence type="ECO:0000256" key="6">
    <source>
        <dbReference type="ARBA" id="ARBA00022727"/>
    </source>
</evidence>
<dbReference type="InterPro" id="IPR027417">
    <property type="entry name" value="P-loop_NTPase"/>
</dbReference>
<accession>A0A896WN88</accession>
<dbReference type="InterPro" id="IPR018095">
    <property type="entry name" value="Thymidylate_kin_CS"/>
</dbReference>
<dbReference type="GO" id="GO:0005634">
    <property type="term" value="C:nucleus"/>
    <property type="evidence" value="ECO:0007669"/>
    <property type="project" value="TreeGrafter"/>
</dbReference>
<evidence type="ECO:0000256" key="9">
    <source>
        <dbReference type="ARBA" id="ARBA00022840"/>
    </source>
</evidence>
<name>A0A896WN88_9MICR</name>
<dbReference type="PROSITE" id="PS01331">
    <property type="entry name" value="THYMIDYLATE_KINASE"/>
    <property type="match status" value="1"/>
</dbReference>
<keyword evidence="9" id="KW-0067">ATP-binding</keyword>
<dbReference type="AlphaFoldDB" id="A0A896WN88"/>
<sequence length="204" mass="23072">MGLAKEDAECIVRGRLIVFEGLDRAGKTTMANKTIEHLCQQGIRMESLCFPFYDTPTGNIIKTHLKERHPMEDHVVHLLFSANRWEAKAKIESALDSGISIVLDRYYPSGIAYSAAKGLPLEWCCGPDNGLPRPDIVFFLSINPENAAARAGYGKDLYEKRNFQEKISLQYKKLKDETWCEIDANAPPGHVFEKIRRGLDVLFQ</sequence>
<evidence type="ECO:0000256" key="3">
    <source>
        <dbReference type="ARBA" id="ARBA00012980"/>
    </source>
</evidence>
<dbReference type="NCBIfam" id="TIGR00041">
    <property type="entry name" value="DTMP_kinase"/>
    <property type="match status" value="1"/>
</dbReference>
<dbReference type="CDD" id="cd01672">
    <property type="entry name" value="TMPK"/>
    <property type="match status" value="1"/>
</dbReference>
<dbReference type="InterPro" id="IPR039430">
    <property type="entry name" value="Thymidylate_kin-like_dom"/>
</dbReference>
<dbReference type="GO" id="GO:0004798">
    <property type="term" value="F:dTMP kinase activity"/>
    <property type="evidence" value="ECO:0007669"/>
    <property type="project" value="UniProtKB-EC"/>
</dbReference>
<proteinExistence type="inferred from homology"/>
<dbReference type="HAMAP" id="MF_00165">
    <property type="entry name" value="Thymidylate_kinase"/>
    <property type="match status" value="1"/>
</dbReference>
<keyword evidence="5 11" id="KW-0808">Transferase</keyword>
<dbReference type="GO" id="GO:0006233">
    <property type="term" value="P:dTDP biosynthetic process"/>
    <property type="evidence" value="ECO:0007669"/>
    <property type="project" value="InterPro"/>
</dbReference>
<feature type="domain" description="Thymidylate kinase-like" evidence="10">
    <location>
        <begin position="19"/>
        <end position="195"/>
    </location>
</feature>
<evidence type="ECO:0000256" key="1">
    <source>
        <dbReference type="ARBA" id="ARBA00004992"/>
    </source>
</evidence>
<dbReference type="PANTHER" id="PTHR10344">
    <property type="entry name" value="THYMIDYLATE KINASE"/>
    <property type="match status" value="1"/>
</dbReference>
<dbReference type="GO" id="GO:0006235">
    <property type="term" value="P:dTTP biosynthetic process"/>
    <property type="evidence" value="ECO:0007669"/>
    <property type="project" value="TreeGrafter"/>
</dbReference>
<evidence type="ECO:0000313" key="11">
    <source>
        <dbReference type="EMBL" id="QSE03617.1"/>
    </source>
</evidence>
<evidence type="ECO:0000259" key="10">
    <source>
        <dbReference type="Pfam" id="PF02223"/>
    </source>
</evidence>
<dbReference type="InterPro" id="IPR018094">
    <property type="entry name" value="Thymidylate_kinase"/>
</dbReference>
<dbReference type="FunFam" id="3.40.50.300:FF:000679">
    <property type="entry name" value="Thymidylate kinase"/>
    <property type="match status" value="1"/>
</dbReference>
<organism evidence="11">
    <name type="scientific">Metchnikovella dogieli</name>
    <dbReference type="NCBI Taxonomy" id="2804710"/>
    <lineage>
        <taxon>Eukaryota</taxon>
        <taxon>Fungi</taxon>
        <taxon>Fungi incertae sedis</taxon>
        <taxon>Microsporidia</taxon>
        <taxon>Metchnikovellidae</taxon>
        <taxon>Metchnikovella</taxon>
    </lineage>
</organism>